<organism evidence="2 3">
    <name type="scientific">Botrytis deweyae</name>
    <dbReference type="NCBI Taxonomy" id="2478750"/>
    <lineage>
        <taxon>Eukaryota</taxon>
        <taxon>Fungi</taxon>
        <taxon>Dikarya</taxon>
        <taxon>Ascomycota</taxon>
        <taxon>Pezizomycotina</taxon>
        <taxon>Leotiomycetes</taxon>
        <taxon>Helotiales</taxon>
        <taxon>Sclerotiniaceae</taxon>
        <taxon>Botrytis</taxon>
    </lineage>
</organism>
<dbReference type="RefSeq" id="XP_038809393.1">
    <property type="nucleotide sequence ID" value="XM_038954148.1"/>
</dbReference>
<feature type="region of interest" description="Disordered" evidence="1">
    <location>
        <begin position="151"/>
        <end position="174"/>
    </location>
</feature>
<feature type="compositionally biased region" description="Polar residues" evidence="1">
    <location>
        <begin position="1"/>
        <end position="15"/>
    </location>
</feature>
<dbReference type="InterPro" id="IPR024368">
    <property type="entry name" value="Ecl1/2/3"/>
</dbReference>
<evidence type="ECO:0000256" key="1">
    <source>
        <dbReference type="SAM" id="MobiDB-lite"/>
    </source>
</evidence>
<sequence length="334" mass="36773">MAHSTRPSVTRTHTAPSLALSPRTSSEKNTEKKTNHVRRKSGKELAVVAEKRTSRPTTLHRRTTPQVITKAARSKERESQYVEKDNGESFPQFCMTCEKQFTPPNNTFLYCSEQCRVHDQAPTYTSRSNPYATAPNSPPLTPFLSSAAVYSPEEPRDIVPRLSPTQSRPRSYFNSSPYPTDFSVAYHVPSSSLPASHFYTSSQADTHSSSALESLRELATALPRTHQPQEPESPPTTTLSRTSSQVWNYMPFTTKTTTPTPLATPGNSYSNTGSSYSARRSREDLYAFGAGQTFTSTGGMGMGMDRPLPPRSGPGGYGHRPRSIDLVTPFTPGV</sequence>
<reference evidence="2 3" key="1">
    <citation type="journal article" date="2020" name="Genome Biol. Evol.">
        <title>Comparative genomics of Sclerotiniaceae.</title>
        <authorList>
            <person name="Valero Jimenez C.A."/>
            <person name="Steentjes M."/>
            <person name="Scholten O.E."/>
            <person name="Van Kan J.A.L."/>
        </authorList>
    </citation>
    <scope>NUCLEOTIDE SEQUENCE [LARGE SCALE GENOMIC DNA]</scope>
    <source>
        <strain evidence="2 3">B1</strain>
    </source>
</reference>
<feature type="region of interest" description="Disordered" evidence="1">
    <location>
        <begin position="222"/>
        <end position="276"/>
    </location>
</feature>
<proteinExistence type="predicted"/>
<feature type="compositionally biased region" description="Basic and acidic residues" evidence="1">
    <location>
        <begin position="73"/>
        <end position="84"/>
    </location>
</feature>
<feature type="region of interest" description="Disordered" evidence="1">
    <location>
        <begin position="313"/>
        <end position="334"/>
    </location>
</feature>
<protein>
    <recommendedName>
        <fullName evidence="4">Life-span regulatory factor domain-containing protein</fullName>
    </recommendedName>
</protein>
<dbReference type="Proteomes" id="UP000783213">
    <property type="component" value="Unassembled WGS sequence"/>
</dbReference>
<name>A0ABQ7IJK8_9HELO</name>
<feature type="region of interest" description="Disordered" evidence="1">
    <location>
        <begin position="1"/>
        <end position="84"/>
    </location>
</feature>
<comment type="caution">
    <text evidence="2">The sequence shown here is derived from an EMBL/GenBank/DDBJ whole genome shotgun (WGS) entry which is preliminary data.</text>
</comment>
<keyword evidence="3" id="KW-1185">Reference proteome</keyword>
<evidence type="ECO:0000313" key="2">
    <source>
        <dbReference type="EMBL" id="KAF7926230.1"/>
    </source>
</evidence>
<dbReference type="EMBL" id="RCSX01000014">
    <property type="protein sequence ID" value="KAF7926230.1"/>
    <property type="molecule type" value="Genomic_DNA"/>
</dbReference>
<accession>A0ABQ7IJK8</accession>
<evidence type="ECO:0008006" key="4">
    <source>
        <dbReference type="Google" id="ProtNLM"/>
    </source>
</evidence>
<feature type="compositionally biased region" description="Low complexity" evidence="1">
    <location>
        <begin position="235"/>
        <end position="276"/>
    </location>
</feature>
<feature type="compositionally biased region" description="Basic and acidic residues" evidence="1">
    <location>
        <begin position="25"/>
        <end position="34"/>
    </location>
</feature>
<dbReference type="Pfam" id="PF12855">
    <property type="entry name" value="Ecl1"/>
    <property type="match status" value="1"/>
</dbReference>
<evidence type="ECO:0000313" key="3">
    <source>
        <dbReference type="Proteomes" id="UP000783213"/>
    </source>
</evidence>
<dbReference type="GeneID" id="62233299"/>
<feature type="compositionally biased region" description="Polar residues" evidence="1">
    <location>
        <begin position="163"/>
        <end position="174"/>
    </location>
</feature>
<gene>
    <name evidence="2" type="ORF">EAE98_006525</name>
</gene>